<dbReference type="Proteomes" id="UP001642540">
    <property type="component" value="Unassembled WGS sequence"/>
</dbReference>
<feature type="compositionally biased region" description="Low complexity" evidence="2">
    <location>
        <begin position="147"/>
        <end position="164"/>
    </location>
</feature>
<dbReference type="InterPro" id="IPR011333">
    <property type="entry name" value="SKP1/BTB/POZ_sf"/>
</dbReference>
<dbReference type="SUPFAM" id="SSF54695">
    <property type="entry name" value="POZ domain"/>
    <property type="match status" value="1"/>
</dbReference>
<evidence type="ECO:0000256" key="2">
    <source>
        <dbReference type="SAM" id="MobiDB-lite"/>
    </source>
</evidence>
<dbReference type="EMBL" id="CAXLJM020000039">
    <property type="protein sequence ID" value="CAL8108127.1"/>
    <property type="molecule type" value="Genomic_DNA"/>
</dbReference>
<name>A0ABP1QLS7_9HEXA</name>
<dbReference type="Gene3D" id="3.30.710.10">
    <property type="entry name" value="Potassium Channel Kv1.1, Chain A"/>
    <property type="match status" value="1"/>
</dbReference>
<evidence type="ECO:0000256" key="1">
    <source>
        <dbReference type="ARBA" id="ARBA00023242"/>
    </source>
</evidence>
<dbReference type="InterPro" id="IPR000210">
    <property type="entry name" value="BTB/POZ_dom"/>
</dbReference>
<dbReference type="Pfam" id="PF00651">
    <property type="entry name" value="BTB"/>
    <property type="match status" value="1"/>
</dbReference>
<keyword evidence="1" id="KW-0539">Nucleus</keyword>
<feature type="compositionally biased region" description="Basic and acidic residues" evidence="2">
    <location>
        <begin position="187"/>
        <end position="203"/>
    </location>
</feature>
<feature type="region of interest" description="Disordered" evidence="2">
    <location>
        <begin position="140"/>
        <end position="216"/>
    </location>
</feature>
<evidence type="ECO:0000313" key="4">
    <source>
        <dbReference type="EMBL" id="CAL8108127.1"/>
    </source>
</evidence>
<reference evidence="4 5" key="1">
    <citation type="submission" date="2024-08" db="EMBL/GenBank/DDBJ databases">
        <authorList>
            <person name="Cucini C."/>
            <person name="Frati F."/>
        </authorList>
    </citation>
    <scope>NUCLEOTIDE SEQUENCE [LARGE SCALE GENOMIC DNA]</scope>
</reference>
<feature type="region of interest" description="Disordered" evidence="2">
    <location>
        <begin position="228"/>
        <end position="314"/>
    </location>
</feature>
<accession>A0ABP1QLS7</accession>
<gene>
    <name evidence="4" type="ORF">ODALV1_LOCUS12883</name>
</gene>
<dbReference type="PROSITE" id="PS50097">
    <property type="entry name" value="BTB"/>
    <property type="match status" value="1"/>
</dbReference>
<evidence type="ECO:0000259" key="3">
    <source>
        <dbReference type="PROSITE" id="PS50097"/>
    </source>
</evidence>
<dbReference type="SMART" id="SM00225">
    <property type="entry name" value="BTB"/>
    <property type="match status" value="1"/>
</dbReference>
<sequence>MTKSTPTTFKFSWSTQQSHILEGLKSLAIGESSSSNAFLTDVTLACEGEYIEAHRLVLSLCSSFFKDLFYQNERISDKAHGIVILSHVSVTDLRYILQFMYQGSVHIPKEHVDGFLQAGTLLKVEGLMSATGVAIGISDKAPRVTTPSSSANPCPKSKKPSSPDVKPKKRRRKSSSVSGNGSDDDNEAHGRVEVNVKFERPFRDATSTPFDDNDGVEDLEEAEILHDFGDAGDSDVGGASEVDGSGDENEGAALNLNLPEPSANRLENQATVTPKRDDGSVVRAGGRRPKNNQEQSRTTPGEPGTISLSGTGESGRRLSLRHPIWTLFSFDFRTNTSCCLITGCGTTLSGKFTTNLKKHLRCHHPQEFRTFITQYNNSTDDR</sequence>
<comment type="caution">
    <text evidence="4">The sequence shown here is derived from an EMBL/GenBank/DDBJ whole genome shotgun (WGS) entry which is preliminary data.</text>
</comment>
<dbReference type="InterPro" id="IPR051095">
    <property type="entry name" value="Dros_DevTransReg"/>
</dbReference>
<dbReference type="CDD" id="cd18315">
    <property type="entry name" value="BTB_POZ_BAB-like"/>
    <property type="match status" value="1"/>
</dbReference>
<protein>
    <recommendedName>
        <fullName evidence="3">BTB domain-containing protein</fullName>
    </recommendedName>
</protein>
<proteinExistence type="predicted"/>
<dbReference type="PANTHER" id="PTHR23110">
    <property type="entry name" value="BTB DOMAIN TRANSCRIPTION FACTOR"/>
    <property type="match status" value="1"/>
</dbReference>
<evidence type="ECO:0000313" key="5">
    <source>
        <dbReference type="Proteomes" id="UP001642540"/>
    </source>
</evidence>
<keyword evidence="5" id="KW-1185">Reference proteome</keyword>
<organism evidence="4 5">
    <name type="scientific">Orchesella dallaii</name>
    <dbReference type="NCBI Taxonomy" id="48710"/>
    <lineage>
        <taxon>Eukaryota</taxon>
        <taxon>Metazoa</taxon>
        <taxon>Ecdysozoa</taxon>
        <taxon>Arthropoda</taxon>
        <taxon>Hexapoda</taxon>
        <taxon>Collembola</taxon>
        <taxon>Entomobryomorpha</taxon>
        <taxon>Entomobryoidea</taxon>
        <taxon>Orchesellidae</taxon>
        <taxon>Orchesellinae</taxon>
        <taxon>Orchesella</taxon>
    </lineage>
</organism>
<feature type="domain" description="BTB" evidence="3">
    <location>
        <begin position="40"/>
        <end position="109"/>
    </location>
</feature>
<dbReference type="PANTHER" id="PTHR23110:SF109">
    <property type="entry name" value="FI07618P-RELATED"/>
    <property type="match status" value="1"/>
</dbReference>